<dbReference type="EMBL" id="JANTHX010000007">
    <property type="protein sequence ID" value="MCS0499595.1"/>
    <property type="molecule type" value="Genomic_DNA"/>
</dbReference>
<keyword evidence="2" id="KW-1133">Transmembrane helix</keyword>
<dbReference type="Proteomes" id="UP001205337">
    <property type="component" value="Unassembled WGS sequence"/>
</dbReference>
<gene>
    <name evidence="3" type="ORF">NUH29_08535</name>
</gene>
<feature type="compositionally biased region" description="Basic and acidic residues" evidence="1">
    <location>
        <begin position="73"/>
        <end position="90"/>
    </location>
</feature>
<keyword evidence="2" id="KW-0812">Transmembrane</keyword>
<feature type="transmembrane region" description="Helical" evidence="2">
    <location>
        <begin position="20"/>
        <end position="40"/>
    </location>
</feature>
<sequence>MLELTTTIIAAASDGDWPGWLLAAGPVGAASFYWAVWMAYRNTNKSHSYEHETEVVVSNMTGNDVKVGTNNGTRDRWIRGRNDDKPRQRL</sequence>
<name>A0ABT1ZFY5_9MICO</name>
<proteinExistence type="predicted"/>
<keyword evidence="2" id="KW-0472">Membrane</keyword>
<keyword evidence="4" id="KW-1185">Reference proteome</keyword>
<evidence type="ECO:0000313" key="4">
    <source>
        <dbReference type="Proteomes" id="UP001205337"/>
    </source>
</evidence>
<organism evidence="3 4">
    <name type="scientific">Protaetiibacter mangrovi</name>
    <dbReference type="NCBI Taxonomy" id="2970926"/>
    <lineage>
        <taxon>Bacteria</taxon>
        <taxon>Bacillati</taxon>
        <taxon>Actinomycetota</taxon>
        <taxon>Actinomycetes</taxon>
        <taxon>Micrococcales</taxon>
        <taxon>Microbacteriaceae</taxon>
        <taxon>Protaetiibacter</taxon>
    </lineage>
</organism>
<accession>A0ABT1ZFY5</accession>
<protein>
    <submittedName>
        <fullName evidence="3">Uncharacterized protein</fullName>
    </submittedName>
</protein>
<evidence type="ECO:0000256" key="2">
    <source>
        <dbReference type="SAM" id="Phobius"/>
    </source>
</evidence>
<evidence type="ECO:0000313" key="3">
    <source>
        <dbReference type="EMBL" id="MCS0499595.1"/>
    </source>
</evidence>
<comment type="caution">
    <text evidence="3">The sequence shown here is derived from an EMBL/GenBank/DDBJ whole genome shotgun (WGS) entry which is preliminary data.</text>
</comment>
<dbReference type="RefSeq" id="WP_258798654.1">
    <property type="nucleotide sequence ID" value="NZ_JANTHX010000007.1"/>
</dbReference>
<feature type="region of interest" description="Disordered" evidence="1">
    <location>
        <begin position="61"/>
        <end position="90"/>
    </location>
</feature>
<reference evidence="3 4" key="1">
    <citation type="submission" date="2022-08" db="EMBL/GenBank/DDBJ databases">
        <authorList>
            <person name="Li F."/>
        </authorList>
    </citation>
    <scope>NUCLEOTIDE SEQUENCE [LARGE SCALE GENOMIC DNA]</scope>
    <source>
        <strain evidence="3 4">10F1B-8-1</strain>
    </source>
</reference>
<evidence type="ECO:0000256" key="1">
    <source>
        <dbReference type="SAM" id="MobiDB-lite"/>
    </source>
</evidence>
<feature type="compositionally biased region" description="Polar residues" evidence="1">
    <location>
        <begin position="61"/>
        <end position="72"/>
    </location>
</feature>